<dbReference type="GO" id="GO:0016829">
    <property type="term" value="F:lyase activity"/>
    <property type="evidence" value="ECO:0007669"/>
    <property type="project" value="UniProtKB-KW"/>
</dbReference>
<name>A0A8B3EZC9_LACLL</name>
<dbReference type="InterPro" id="IPR005551">
    <property type="entry name" value="CitX"/>
</dbReference>
<dbReference type="GO" id="GO:0051191">
    <property type="term" value="P:prosthetic group biosynthetic process"/>
    <property type="evidence" value="ECO:0007669"/>
    <property type="project" value="InterPro"/>
</dbReference>
<comment type="caution">
    <text evidence="5">The sequence shown here is derived from an EMBL/GenBank/DDBJ whole genome shotgun (WGS) entry which is preliminary data.</text>
</comment>
<reference evidence="5" key="1">
    <citation type="submission" date="2018-10" db="EMBL/GenBank/DDBJ databases">
        <title>Chromosomal inversion in Lactococcus lactis subsp. lactis bv. diacetylactis S50.</title>
        <authorList>
            <person name="Kojic M."/>
            <person name="Jovcic B."/>
        </authorList>
    </citation>
    <scope>NUCLEOTIDE SEQUENCE</scope>
    <source>
        <strain evidence="5">S50</strain>
    </source>
</reference>
<dbReference type="NCBIfam" id="TIGR03124">
    <property type="entry name" value="citrate_citX"/>
    <property type="match status" value="1"/>
</dbReference>
<dbReference type="EMBL" id="RBVM01000001">
    <property type="protein sequence ID" value="RKO38071.1"/>
    <property type="molecule type" value="Genomic_DNA"/>
</dbReference>
<accession>A0A8B3EZC9</accession>
<dbReference type="AlphaFoldDB" id="A0A8B3EZC9"/>
<dbReference type="EC" id="2.7.7.61" evidence="1"/>
<evidence type="ECO:0000256" key="1">
    <source>
        <dbReference type="ARBA" id="ARBA00012524"/>
    </source>
</evidence>
<evidence type="ECO:0000256" key="2">
    <source>
        <dbReference type="ARBA" id="ARBA00022679"/>
    </source>
</evidence>
<dbReference type="GO" id="GO:0050519">
    <property type="term" value="F:holo-citrate lyase synthase activity"/>
    <property type="evidence" value="ECO:0007669"/>
    <property type="project" value="UniProtKB-EC"/>
</dbReference>
<protein>
    <recommendedName>
        <fullName evidence="1">citrate lyase holo-[acyl-carrier protein] synthase</fullName>
        <ecNumber evidence="1">2.7.7.61</ecNumber>
    </recommendedName>
</protein>
<organism evidence="5">
    <name type="scientific">Lactococcus lactis subsp. lactis bv. diacetylactis</name>
    <dbReference type="NCBI Taxonomy" id="44688"/>
    <lineage>
        <taxon>Bacteria</taxon>
        <taxon>Bacillati</taxon>
        <taxon>Bacillota</taxon>
        <taxon>Bacilli</taxon>
        <taxon>Lactobacillales</taxon>
        <taxon>Streptococcaceae</taxon>
        <taxon>Lactococcus</taxon>
    </lineage>
</organism>
<comment type="catalytic activity">
    <reaction evidence="4">
        <text>apo-[citrate lyase ACP] + 2'-(5''-triphospho-alpha-D-ribosyl)-3'-dephospho-CoA = holo-[citrate lyase ACP] + diphosphate</text>
        <dbReference type="Rhea" id="RHEA:16333"/>
        <dbReference type="Rhea" id="RHEA-COMP:10157"/>
        <dbReference type="Rhea" id="RHEA-COMP:10158"/>
        <dbReference type="ChEBI" id="CHEBI:29999"/>
        <dbReference type="ChEBI" id="CHEBI:33019"/>
        <dbReference type="ChEBI" id="CHEBI:61378"/>
        <dbReference type="ChEBI" id="CHEBI:82683"/>
        <dbReference type="EC" id="2.7.7.61"/>
    </reaction>
</comment>
<evidence type="ECO:0000313" key="5">
    <source>
        <dbReference type="EMBL" id="RKO38071.1"/>
    </source>
</evidence>
<sequence>MILIEWILNHQYLFFCERVVMDIFEGGQAVSLAEILDNRYWRVQMQNELMTEFPESTVVSVKLNVPGWVKNSLVLKEVFETSWSEITTTALSVKKFADRKTGPEGFLVFDGDLKMIKTIMIDFEEHHPLGRLFDLDVMNLSESGKQLSRTSLGFPLRKCFVCGRAAKECAREGRHSAAEIIDAMNRIVGNAE</sequence>
<proteinExistence type="predicted"/>
<gene>
    <name evidence="5" type="primary">citX</name>
    <name evidence="5" type="ORF">D8K17_07090</name>
</gene>
<evidence type="ECO:0000256" key="3">
    <source>
        <dbReference type="ARBA" id="ARBA00022695"/>
    </source>
</evidence>
<keyword evidence="5" id="KW-0456">Lyase</keyword>
<evidence type="ECO:0000256" key="4">
    <source>
        <dbReference type="ARBA" id="ARBA00048574"/>
    </source>
</evidence>
<keyword evidence="3 5" id="KW-0548">Nucleotidyltransferase</keyword>
<keyword evidence="2 5" id="KW-0808">Transferase</keyword>
<dbReference type="Pfam" id="PF03802">
    <property type="entry name" value="CitX"/>
    <property type="match status" value="1"/>
</dbReference>